<reference evidence="2 3" key="1">
    <citation type="submission" date="2023-03" db="EMBL/GenBank/DDBJ databases">
        <title>Bacillus Genome Sequencing.</title>
        <authorList>
            <person name="Dunlap C."/>
        </authorList>
    </citation>
    <scope>NUCLEOTIDE SEQUENCE [LARGE SCALE GENOMIC DNA]</scope>
    <source>
        <strain evidence="2 3">NRS-1351</strain>
    </source>
</reference>
<sequence>MDTILLWSAWIVTAILLLIFINRKNLLQAILSFLFMQVPSWLFGALVVQGGLIEYPVGILQMAYRASFTFEFFILPAVSAIFNVYFPKQKSWLVKTIYTLSFPTVITIAEVILETHTELIKYIHWTWYLSYLTLTITLLISYWFYLWFFKKIKEKYQ</sequence>
<name>A0ABU6DBA5_9BACL</name>
<organism evidence="2 3">
    <name type="scientific">Paenibacillus chondroitinus</name>
    <dbReference type="NCBI Taxonomy" id="59842"/>
    <lineage>
        <taxon>Bacteria</taxon>
        <taxon>Bacillati</taxon>
        <taxon>Bacillota</taxon>
        <taxon>Bacilli</taxon>
        <taxon>Bacillales</taxon>
        <taxon>Paenibacillaceae</taxon>
        <taxon>Paenibacillus</taxon>
    </lineage>
</organism>
<feature type="transmembrane region" description="Helical" evidence="1">
    <location>
        <begin position="68"/>
        <end position="86"/>
    </location>
</feature>
<feature type="transmembrane region" description="Helical" evidence="1">
    <location>
        <begin position="93"/>
        <end position="113"/>
    </location>
</feature>
<feature type="transmembrane region" description="Helical" evidence="1">
    <location>
        <begin position="6"/>
        <end position="22"/>
    </location>
</feature>
<dbReference type="NCBIfam" id="NF041644">
    <property type="entry name" value="CBO0543_fam"/>
    <property type="match status" value="1"/>
</dbReference>
<comment type="caution">
    <text evidence="2">The sequence shown here is derived from an EMBL/GenBank/DDBJ whole genome shotgun (WGS) entry which is preliminary data.</text>
</comment>
<accession>A0ABU6DBA5</accession>
<proteinExistence type="predicted"/>
<feature type="transmembrane region" description="Helical" evidence="1">
    <location>
        <begin position="29"/>
        <end position="48"/>
    </location>
</feature>
<evidence type="ECO:0000313" key="3">
    <source>
        <dbReference type="Proteomes" id="UP001355653"/>
    </source>
</evidence>
<dbReference type="InterPro" id="IPR048147">
    <property type="entry name" value="CBO0543-like"/>
</dbReference>
<dbReference type="RefSeq" id="WP_246069334.1">
    <property type="nucleotide sequence ID" value="NZ_JAROBY010000021.1"/>
</dbReference>
<gene>
    <name evidence="2" type="ORF">P5G65_14125</name>
</gene>
<dbReference type="EMBL" id="JAROBY010000021">
    <property type="protein sequence ID" value="MEB4795040.1"/>
    <property type="molecule type" value="Genomic_DNA"/>
</dbReference>
<keyword evidence="1" id="KW-0812">Transmembrane</keyword>
<evidence type="ECO:0000313" key="2">
    <source>
        <dbReference type="EMBL" id="MEB4795040.1"/>
    </source>
</evidence>
<dbReference type="Proteomes" id="UP001355653">
    <property type="component" value="Unassembled WGS sequence"/>
</dbReference>
<feature type="transmembrane region" description="Helical" evidence="1">
    <location>
        <begin position="125"/>
        <end position="148"/>
    </location>
</feature>
<protein>
    <submittedName>
        <fullName evidence="2">Uncharacterized protein</fullName>
    </submittedName>
</protein>
<keyword evidence="1" id="KW-1133">Transmembrane helix</keyword>
<evidence type="ECO:0000256" key="1">
    <source>
        <dbReference type="SAM" id="Phobius"/>
    </source>
</evidence>
<keyword evidence="1" id="KW-0472">Membrane</keyword>
<keyword evidence="3" id="KW-1185">Reference proteome</keyword>